<feature type="region of interest" description="Disordered" evidence="1">
    <location>
        <begin position="131"/>
        <end position="155"/>
    </location>
</feature>
<sequence>MLRDIYVQQMCAATQHVNPRDRRTIVYSDESFIHHHYNKSDMSLYDPSDDLDSQPKAKHKGKRYCFIGAIVDDGESNSRQYQDDTTFHDVGQRLDTACASLTSHAIFGCIGKAEHGLLDLHKHVSIIDDDNYEEECHSDGNESDGSVSSSSSQSE</sequence>
<dbReference type="EMBL" id="KI913180">
    <property type="protein sequence ID" value="ETV68972.1"/>
    <property type="molecule type" value="Genomic_DNA"/>
</dbReference>
<gene>
    <name evidence="2" type="ORF">H257_15129</name>
</gene>
<dbReference type="RefSeq" id="XP_009841431.1">
    <property type="nucleotide sequence ID" value="XM_009843129.1"/>
</dbReference>
<organism evidence="2">
    <name type="scientific">Aphanomyces astaci</name>
    <name type="common">Crayfish plague agent</name>
    <dbReference type="NCBI Taxonomy" id="112090"/>
    <lineage>
        <taxon>Eukaryota</taxon>
        <taxon>Sar</taxon>
        <taxon>Stramenopiles</taxon>
        <taxon>Oomycota</taxon>
        <taxon>Saprolegniomycetes</taxon>
        <taxon>Saprolegniales</taxon>
        <taxon>Verrucalvaceae</taxon>
        <taxon>Aphanomyces</taxon>
    </lineage>
</organism>
<accession>W4FNA2</accession>
<dbReference type="OrthoDB" id="2266637at2759"/>
<dbReference type="AlphaFoldDB" id="W4FNA2"/>
<name>W4FNA2_APHAT</name>
<dbReference type="GeneID" id="20817125"/>
<reference evidence="2" key="1">
    <citation type="submission" date="2013-12" db="EMBL/GenBank/DDBJ databases">
        <title>The Genome Sequence of Aphanomyces astaci APO3.</title>
        <authorList>
            <consortium name="The Broad Institute Genomics Platform"/>
            <person name="Russ C."/>
            <person name="Tyler B."/>
            <person name="van West P."/>
            <person name="Dieguez-Uribeondo J."/>
            <person name="Young S.K."/>
            <person name="Zeng Q."/>
            <person name="Gargeya S."/>
            <person name="Fitzgerald M."/>
            <person name="Abouelleil A."/>
            <person name="Alvarado L."/>
            <person name="Chapman S.B."/>
            <person name="Gainer-Dewar J."/>
            <person name="Goldberg J."/>
            <person name="Griggs A."/>
            <person name="Gujja S."/>
            <person name="Hansen M."/>
            <person name="Howarth C."/>
            <person name="Imamovic A."/>
            <person name="Ireland A."/>
            <person name="Larimer J."/>
            <person name="McCowan C."/>
            <person name="Murphy C."/>
            <person name="Pearson M."/>
            <person name="Poon T.W."/>
            <person name="Priest M."/>
            <person name="Roberts A."/>
            <person name="Saif S."/>
            <person name="Shea T."/>
            <person name="Sykes S."/>
            <person name="Wortman J."/>
            <person name="Nusbaum C."/>
            <person name="Birren B."/>
        </authorList>
    </citation>
    <scope>NUCLEOTIDE SEQUENCE [LARGE SCALE GENOMIC DNA]</scope>
    <source>
        <strain evidence="2">APO3</strain>
    </source>
</reference>
<dbReference type="InterPro" id="IPR036397">
    <property type="entry name" value="RNaseH_sf"/>
</dbReference>
<protein>
    <submittedName>
        <fullName evidence="2">Uncharacterized protein</fullName>
    </submittedName>
</protein>
<proteinExistence type="predicted"/>
<dbReference type="GO" id="GO:0003676">
    <property type="term" value="F:nucleic acid binding"/>
    <property type="evidence" value="ECO:0007669"/>
    <property type="project" value="InterPro"/>
</dbReference>
<dbReference type="VEuPathDB" id="FungiDB:H257_15129"/>
<evidence type="ECO:0000256" key="1">
    <source>
        <dbReference type="SAM" id="MobiDB-lite"/>
    </source>
</evidence>
<evidence type="ECO:0000313" key="2">
    <source>
        <dbReference type="EMBL" id="ETV68972.1"/>
    </source>
</evidence>
<feature type="compositionally biased region" description="Low complexity" evidence="1">
    <location>
        <begin position="143"/>
        <end position="155"/>
    </location>
</feature>
<dbReference type="Gene3D" id="3.30.420.10">
    <property type="entry name" value="Ribonuclease H-like superfamily/Ribonuclease H"/>
    <property type="match status" value="1"/>
</dbReference>